<feature type="compositionally biased region" description="Basic and acidic residues" evidence="2">
    <location>
        <begin position="1281"/>
        <end position="1302"/>
    </location>
</feature>
<dbReference type="RefSeq" id="XP_004333144.1">
    <property type="nucleotide sequence ID" value="XM_004333096.1"/>
</dbReference>
<feature type="region of interest" description="Disordered" evidence="2">
    <location>
        <begin position="953"/>
        <end position="1028"/>
    </location>
</feature>
<dbReference type="OMA" id="CANAGRI"/>
<feature type="coiled-coil region" evidence="1">
    <location>
        <begin position="682"/>
        <end position="896"/>
    </location>
</feature>
<feature type="region of interest" description="Disordered" evidence="2">
    <location>
        <begin position="337"/>
        <end position="362"/>
    </location>
</feature>
<organism evidence="3 4">
    <name type="scientific">Acanthamoeba castellanii (strain ATCC 30010 / Neff)</name>
    <dbReference type="NCBI Taxonomy" id="1257118"/>
    <lineage>
        <taxon>Eukaryota</taxon>
        <taxon>Amoebozoa</taxon>
        <taxon>Discosea</taxon>
        <taxon>Longamoebia</taxon>
        <taxon>Centramoebida</taxon>
        <taxon>Acanthamoebidae</taxon>
        <taxon>Acanthamoeba</taxon>
    </lineage>
</organism>
<feature type="compositionally biased region" description="Basic and acidic residues" evidence="2">
    <location>
        <begin position="337"/>
        <end position="347"/>
    </location>
</feature>
<feature type="compositionally biased region" description="Acidic residues" evidence="2">
    <location>
        <begin position="1580"/>
        <end position="1593"/>
    </location>
</feature>
<evidence type="ECO:0000313" key="4">
    <source>
        <dbReference type="Proteomes" id="UP000011083"/>
    </source>
</evidence>
<dbReference type="EMBL" id="KB008156">
    <property type="protein sequence ID" value="ELR11131.1"/>
    <property type="molecule type" value="Genomic_DNA"/>
</dbReference>
<reference evidence="3 4" key="1">
    <citation type="journal article" date="2013" name="Genome Biol.">
        <title>Genome of Acanthamoeba castellanii highlights extensive lateral gene transfer and early evolution of tyrosine kinase signaling.</title>
        <authorList>
            <person name="Clarke M."/>
            <person name="Lohan A.J."/>
            <person name="Liu B."/>
            <person name="Lagkouvardos I."/>
            <person name="Roy S."/>
            <person name="Zafar N."/>
            <person name="Bertelli C."/>
            <person name="Schilde C."/>
            <person name="Kianianmomeni A."/>
            <person name="Burglin T.R."/>
            <person name="Frech C."/>
            <person name="Turcotte B."/>
            <person name="Kopec K.O."/>
            <person name="Synnott J.M."/>
            <person name="Choo C."/>
            <person name="Paponov I."/>
            <person name="Finkler A."/>
            <person name="Soon Heng Tan C."/>
            <person name="Hutchins A.P."/>
            <person name="Weinmeier T."/>
            <person name="Rattei T."/>
            <person name="Chu J.S."/>
            <person name="Gimenez G."/>
            <person name="Irimia M."/>
            <person name="Rigden D.J."/>
            <person name="Fitzpatrick D.A."/>
            <person name="Lorenzo-Morales J."/>
            <person name="Bateman A."/>
            <person name="Chiu C.H."/>
            <person name="Tang P."/>
            <person name="Hegemann P."/>
            <person name="Fromm H."/>
            <person name="Raoult D."/>
            <person name="Greub G."/>
            <person name="Miranda-Saavedra D."/>
            <person name="Chen N."/>
            <person name="Nash P."/>
            <person name="Ginger M.L."/>
            <person name="Horn M."/>
            <person name="Schaap P."/>
            <person name="Caler L."/>
            <person name="Loftus B."/>
        </authorList>
    </citation>
    <scope>NUCLEOTIDE SEQUENCE [LARGE SCALE GENOMIC DNA]</scope>
    <source>
        <strain evidence="3 4">Neff</strain>
    </source>
</reference>
<feature type="compositionally biased region" description="Acidic residues" evidence="2">
    <location>
        <begin position="1303"/>
        <end position="1318"/>
    </location>
</feature>
<feature type="compositionally biased region" description="Basic and acidic residues" evidence="2">
    <location>
        <begin position="1071"/>
        <end position="1085"/>
    </location>
</feature>
<protein>
    <submittedName>
        <fullName evidence="3">Uncharacterized protein</fullName>
    </submittedName>
</protein>
<dbReference type="STRING" id="1257118.L8GG44"/>
<dbReference type="Gene3D" id="1.20.5.1160">
    <property type="entry name" value="Vasodilator-stimulated phosphoprotein"/>
    <property type="match status" value="1"/>
</dbReference>
<evidence type="ECO:0000256" key="2">
    <source>
        <dbReference type="SAM" id="MobiDB-lite"/>
    </source>
</evidence>
<dbReference type="GeneID" id="14911605"/>
<feature type="region of interest" description="Disordered" evidence="2">
    <location>
        <begin position="1"/>
        <end position="43"/>
    </location>
</feature>
<evidence type="ECO:0000313" key="3">
    <source>
        <dbReference type="EMBL" id="ELR11131.1"/>
    </source>
</evidence>
<proteinExistence type="predicted"/>
<feature type="region of interest" description="Disordered" evidence="2">
    <location>
        <begin position="483"/>
        <end position="508"/>
    </location>
</feature>
<dbReference type="KEGG" id="acan:ACA1_387300"/>
<feature type="region of interest" description="Disordered" evidence="2">
    <location>
        <begin position="91"/>
        <end position="142"/>
    </location>
</feature>
<gene>
    <name evidence="3" type="ORF">ACA1_387300</name>
</gene>
<name>L8GG44_ACACF</name>
<feature type="region of interest" description="Disordered" evidence="2">
    <location>
        <begin position="1064"/>
        <end position="1125"/>
    </location>
</feature>
<feature type="region of interest" description="Disordered" evidence="2">
    <location>
        <begin position="168"/>
        <end position="225"/>
    </location>
</feature>
<feature type="compositionally biased region" description="Acidic residues" evidence="2">
    <location>
        <begin position="1086"/>
        <end position="1098"/>
    </location>
</feature>
<feature type="compositionally biased region" description="Basic and acidic residues" evidence="2">
    <location>
        <begin position="1099"/>
        <end position="1125"/>
    </location>
</feature>
<feature type="region of interest" description="Disordered" evidence="2">
    <location>
        <begin position="1570"/>
        <end position="1605"/>
    </location>
</feature>
<feature type="region of interest" description="Disordered" evidence="2">
    <location>
        <begin position="1273"/>
        <end position="1318"/>
    </location>
</feature>
<sequence length="1638" mass="188645">MHREKERLDDQRQATAPATATPEPATSASHEEEEAEEKEEVERLWQRVEAGEREQVALRQQLEELGEAKEQVEKAKAFLEGQLELVEMRDEMHRERERTEVAAPSHDSHHEQLQRASEEERDRAVADAQRLHDEREALQAELEATQREKAFLERQLELMVMRDEMHHELERTEVAAPPPEEHQHQYQHLELKGQRQRTEAERDRAVAEAQRLREERETVEGELHRTTAELEAAQREKEFLERQLELVVMRDEMHREKERIDDQRQATVAAAAAAAAVPTSEAEEVERLRQRVEVGEREQAALREQLEELREAKEQADKANEFLERQLELVEMRDEMHREKERIDDQRQATVATEEEEGEMERLWQRVEAGEREQAALLEQLEELERAKEERDRAVAEAQQLRDERAELEQVKEFVERQCELMASREDLHRERMEELEAELKHANAHVQRLTSAADRSQECEVFSHVELRETIERLERELDEARAAAAAADEAGRRSGSEEEELEKARAQAARLAKEKAVVEEGLMRMMDAKERAEEQRAAIEDRLTHVEQELARVTSAQPAAAVGGADQERDGLLIAAEMERLAAERDELRRALDEHEARATELVAQVQQLQNQREARNAEHADDVARLRSEADATLADARRAHDEAVAQLRAGLEAQWLAREQELVRVRAEGDEGDAAARLVVAVSQRQAVEAQLVDLQERVRAIDAQLAQTTAAKAAAESELHNARNAWDEAERGWRNDVARLERAVDDARKQLQKAEQEVERLEAEKSVFEEGLMKVVEARGIEEDARARLERELADALERVRQLEEALVARQCELHQLQQSAAEKRAKSEADNGDWLEEKVGLESQLERARLREADAARERDELAQQAQRMIDDRVAEIESLKRQVEELLAARQPQPNGDAVDDHQQQPSADADGDDHEKLRAITDSLVGVERAMMEDARQQEALEAELEAAREELQEEKRRNRALKEALDEHSQTDQDAEERNEKDAEEAAALTRECEELRRENDDLRKELDEVKREGEGELQRELVEMRREKEGLQREIVNAMVRLEELDKEHKHALKAFKNNKKKNEDDENEHEKESESESEDEKSEDNEDREGQHRTQLARVERERDHERELRGAAQDQLREAAAVREQDLLALEQVKRENDNLMDMLEATIVQRESLKSLVRELHHQQQHQLSSPAALQRHDRDDCAVDTQAITHDDNDHDHDDDAVLLRREVERLQGENGALLLAVAQARTNEVVRDAQRRQDEETDAEALEVLQADKRRLADQLAAAQQHESEAEKNEKKSEGEKKQKSEDDKEDEENEDDNDDDEPFERLIEEWERQESEREAAERRRVEEQLAARDRAIEELEARLTSTTSEVRARLALRHEELRLTESAPDIADADHDHDDVPEQSTTAVEGEAKRVAWLQERQALVDQINDLQTELMQLRARIKRAEEHDDQRTAELLALRERETEMQAEINARRAARVDDDSKKWRRRLVTREAEVVKVVERRLASLSPHSAVSLGKLEMLRRDVAEARKALDRRLAATANAAADDTFGDEQLQFIGSLETIVTSLCDVIAEEETSPSGLKEIDDNDDDDDEAEDYYDETRTKKGSHASLSVVRSKVEEMIQRLSTAHLLEGAGSAPAKRRH</sequence>
<feature type="coiled-coil region" evidence="1">
    <location>
        <begin position="48"/>
        <end position="89"/>
    </location>
</feature>
<feature type="region of interest" description="Disordered" evidence="2">
    <location>
        <begin position="898"/>
        <end position="924"/>
    </location>
</feature>
<dbReference type="VEuPathDB" id="AmoebaDB:ACA1_387300"/>
<feature type="compositionally biased region" description="Basic and acidic residues" evidence="2">
    <location>
        <begin position="954"/>
        <end position="990"/>
    </location>
</feature>
<keyword evidence="4" id="KW-1185">Reference proteome</keyword>
<accession>L8GG44</accession>
<feature type="compositionally biased region" description="Low complexity" evidence="2">
    <location>
        <begin position="14"/>
        <end position="28"/>
    </location>
</feature>
<feature type="coiled-coil region" evidence="1">
    <location>
        <begin position="1410"/>
        <end position="1444"/>
    </location>
</feature>
<keyword evidence="1" id="KW-0175">Coiled coil</keyword>
<evidence type="ECO:0000256" key="1">
    <source>
        <dbReference type="SAM" id="Coils"/>
    </source>
</evidence>
<feature type="compositionally biased region" description="Basic and acidic residues" evidence="2">
    <location>
        <begin position="1000"/>
        <end position="1028"/>
    </location>
</feature>
<feature type="compositionally biased region" description="Basic and acidic residues" evidence="2">
    <location>
        <begin position="1"/>
        <end position="12"/>
    </location>
</feature>
<dbReference type="Proteomes" id="UP000011083">
    <property type="component" value="Unassembled WGS sequence"/>
</dbReference>